<comment type="caution">
    <text evidence="12">The sequence shown here is derived from an EMBL/GenBank/DDBJ whole genome shotgun (WGS) entry which is preliminary data.</text>
</comment>
<dbReference type="EMBL" id="JYJG01000045">
    <property type="protein sequence ID" value="KJK51038.1"/>
    <property type="molecule type" value="Genomic_DNA"/>
</dbReference>
<dbReference type="PANTHER" id="PTHR31490:SF88">
    <property type="entry name" value="BETA-XYLANASE"/>
    <property type="match status" value="1"/>
</dbReference>
<evidence type="ECO:0000256" key="4">
    <source>
        <dbReference type="ARBA" id="ARBA00022729"/>
    </source>
</evidence>
<dbReference type="InterPro" id="IPR017853">
    <property type="entry name" value="GH"/>
</dbReference>
<dbReference type="InterPro" id="IPR001000">
    <property type="entry name" value="GH10_dom"/>
</dbReference>
<evidence type="ECO:0000259" key="11">
    <source>
        <dbReference type="PROSITE" id="PS51760"/>
    </source>
</evidence>
<keyword evidence="8 9" id="KW-0624">Polysaccharide degradation</keyword>
<keyword evidence="13" id="KW-1185">Reference proteome</keyword>
<dbReference type="AlphaFoldDB" id="A0A0F0HBN2"/>
<dbReference type="PATRIC" id="fig|68170.10.peg.8984"/>
<feature type="domain" description="GH10" evidence="11">
    <location>
        <begin position="213"/>
        <end position="525"/>
    </location>
</feature>
<evidence type="ECO:0000256" key="8">
    <source>
        <dbReference type="ARBA" id="ARBA00023326"/>
    </source>
</evidence>
<dbReference type="PROSITE" id="PS51760">
    <property type="entry name" value="GH10_2"/>
    <property type="match status" value="1"/>
</dbReference>
<keyword evidence="7 9" id="KW-0326">Glycosidase</keyword>
<keyword evidence="4 10" id="KW-0732">Signal</keyword>
<protein>
    <recommendedName>
        <fullName evidence="9">Beta-xylanase</fullName>
        <ecNumber evidence="9">3.2.1.8</ecNumber>
    </recommendedName>
</protein>
<dbReference type="GO" id="GO:0045493">
    <property type="term" value="P:xylan catabolic process"/>
    <property type="evidence" value="ECO:0007669"/>
    <property type="project" value="UniProtKB-KW"/>
</dbReference>
<comment type="similarity">
    <text evidence="2 9">Belongs to the glycosyl hydrolase 10 (cellulase F) family.</text>
</comment>
<sequence length="530" mass="57382">MLRIFAALLLAAGTPPAAHAPLDLLAGQDWSHFAGATQTADGVQIRPLDRWIVATEGQRSQPNPPVNLLGPRLVVNGTFQVDATMSGSGYLQLYGSPPIIYDEWRQEPPSVRVGVIDGKLDVAVWNGKADKPVQAKKFGSGLSGDVAVRVKRSGSTFEFSAGGRQLGTLADPGVFSSGHVWFGADGAWKLKSLTATGATGIRKAPEWKQKTVSGSLRSRAEALPRKVGVGSALAVAPLVADDQYRATAGEQFNLITPENDMKPQFVQPTRGVFAFEEADAIVDFARANNIAVHAHTLVWFEALPTWMRSASDKKTVMTDHIKAVAGHFKGRVTEWDVVNEPMNEDNSDGLEHNLWYQAMGADYIAQAFRAARAVDPSAVLYLNEYGAEAEGPRWKALYALVKKLKQDGVPIDGVGLQSHEYEAGDRVPAETFRKHVRALADLGLKVRVSEMDVVTSDQALQAKQFGERLAVCRQESNCTGFTSWGFTDRYGSTATTNRYPALPGNALPWTSSITPKKAHTAMVDALRNGS</sequence>
<dbReference type="Pfam" id="PF00331">
    <property type="entry name" value="Glyco_hydro_10"/>
    <property type="match status" value="1"/>
</dbReference>
<dbReference type="SMART" id="SM00633">
    <property type="entry name" value="Glyco_10"/>
    <property type="match status" value="1"/>
</dbReference>
<keyword evidence="5 9" id="KW-0378">Hydrolase</keyword>
<keyword evidence="6 9" id="KW-0119">Carbohydrate metabolism</keyword>
<organism evidence="12 13">
    <name type="scientific">Lentzea aerocolonigenes</name>
    <name type="common">Lechevalieria aerocolonigenes</name>
    <name type="synonym">Saccharothrix aerocolonigenes</name>
    <dbReference type="NCBI Taxonomy" id="68170"/>
    <lineage>
        <taxon>Bacteria</taxon>
        <taxon>Bacillati</taxon>
        <taxon>Actinomycetota</taxon>
        <taxon>Actinomycetes</taxon>
        <taxon>Pseudonocardiales</taxon>
        <taxon>Pseudonocardiaceae</taxon>
        <taxon>Lentzea</taxon>
    </lineage>
</organism>
<dbReference type="Proteomes" id="UP000033393">
    <property type="component" value="Unassembled WGS sequence"/>
</dbReference>
<feature type="signal peptide" evidence="10">
    <location>
        <begin position="1"/>
        <end position="20"/>
    </location>
</feature>
<evidence type="ECO:0000256" key="10">
    <source>
        <dbReference type="SAM" id="SignalP"/>
    </source>
</evidence>
<evidence type="ECO:0000256" key="1">
    <source>
        <dbReference type="ARBA" id="ARBA00000681"/>
    </source>
</evidence>
<dbReference type="eggNOG" id="COG3693">
    <property type="taxonomic scope" value="Bacteria"/>
</dbReference>
<dbReference type="SUPFAM" id="SSF51445">
    <property type="entry name" value="(Trans)glycosidases"/>
    <property type="match status" value="1"/>
</dbReference>
<evidence type="ECO:0000256" key="5">
    <source>
        <dbReference type="ARBA" id="ARBA00022801"/>
    </source>
</evidence>
<comment type="catalytic activity">
    <reaction evidence="1 9">
        <text>Endohydrolysis of (1-&gt;4)-beta-D-xylosidic linkages in xylans.</text>
        <dbReference type="EC" id="3.2.1.8"/>
    </reaction>
</comment>
<dbReference type="GO" id="GO:0031176">
    <property type="term" value="F:endo-1,4-beta-xylanase activity"/>
    <property type="evidence" value="ECO:0007669"/>
    <property type="project" value="UniProtKB-EC"/>
</dbReference>
<dbReference type="PANTHER" id="PTHR31490">
    <property type="entry name" value="GLYCOSYL HYDROLASE"/>
    <property type="match status" value="1"/>
</dbReference>
<evidence type="ECO:0000313" key="12">
    <source>
        <dbReference type="EMBL" id="KJK51038.1"/>
    </source>
</evidence>
<evidence type="ECO:0000256" key="7">
    <source>
        <dbReference type="ARBA" id="ARBA00023295"/>
    </source>
</evidence>
<accession>A0A0F0HBN2</accession>
<reference evidence="12 13" key="1">
    <citation type="submission" date="2015-02" db="EMBL/GenBank/DDBJ databases">
        <authorList>
            <person name="Ju K.-S."/>
            <person name="Doroghazi J.R."/>
            <person name="Metcalf W."/>
        </authorList>
    </citation>
    <scope>NUCLEOTIDE SEQUENCE [LARGE SCALE GENOMIC DNA]</scope>
    <source>
        <strain evidence="12 13">NRRL B-16140</strain>
    </source>
</reference>
<name>A0A0F0HBN2_LENAE</name>
<dbReference type="EC" id="3.2.1.8" evidence="9"/>
<keyword evidence="3" id="KW-0858">Xylan degradation</keyword>
<proteinExistence type="inferred from homology"/>
<feature type="chain" id="PRO_5002441932" description="Beta-xylanase" evidence="10">
    <location>
        <begin position="21"/>
        <end position="530"/>
    </location>
</feature>
<evidence type="ECO:0000256" key="2">
    <source>
        <dbReference type="ARBA" id="ARBA00007495"/>
    </source>
</evidence>
<dbReference type="InterPro" id="IPR044846">
    <property type="entry name" value="GH10"/>
</dbReference>
<evidence type="ECO:0000256" key="3">
    <source>
        <dbReference type="ARBA" id="ARBA00022651"/>
    </source>
</evidence>
<evidence type="ECO:0000256" key="9">
    <source>
        <dbReference type="RuleBase" id="RU361174"/>
    </source>
</evidence>
<gene>
    <name evidence="12" type="ORF">UK23_08665</name>
</gene>
<evidence type="ECO:0000313" key="13">
    <source>
        <dbReference type="Proteomes" id="UP000033393"/>
    </source>
</evidence>
<evidence type="ECO:0000256" key="6">
    <source>
        <dbReference type="ARBA" id="ARBA00023277"/>
    </source>
</evidence>
<dbReference type="PRINTS" id="PR00134">
    <property type="entry name" value="GLHYDRLASE10"/>
</dbReference>
<dbReference type="RefSeq" id="WP_045310873.1">
    <property type="nucleotide sequence ID" value="NZ_JYJG01000045.1"/>
</dbReference>
<dbReference type="Gene3D" id="3.20.20.80">
    <property type="entry name" value="Glycosidases"/>
    <property type="match status" value="1"/>
</dbReference>
<dbReference type="OrthoDB" id="9815836at2"/>